<protein>
    <submittedName>
        <fullName evidence="2">Site-specific DNA recombinase</fullName>
    </submittedName>
</protein>
<dbReference type="Pfam" id="PF07508">
    <property type="entry name" value="Recombinase"/>
    <property type="match status" value="1"/>
</dbReference>
<accession>A0A1G7NYR7</accession>
<evidence type="ECO:0000313" key="2">
    <source>
        <dbReference type="EMBL" id="SDF79192.1"/>
    </source>
</evidence>
<dbReference type="GO" id="GO:0003677">
    <property type="term" value="F:DNA binding"/>
    <property type="evidence" value="ECO:0007669"/>
    <property type="project" value="InterPro"/>
</dbReference>
<dbReference type="SUPFAM" id="SSF53041">
    <property type="entry name" value="Resolvase-like"/>
    <property type="match status" value="1"/>
</dbReference>
<dbReference type="InterPro" id="IPR011109">
    <property type="entry name" value="DNA_bind_recombinase_dom"/>
</dbReference>
<gene>
    <name evidence="2" type="ORF">SAMN05216337_10742</name>
</gene>
<evidence type="ECO:0000259" key="1">
    <source>
        <dbReference type="PROSITE" id="PS51737"/>
    </source>
</evidence>
<sequence>MANSLIVRKDHLPQAQKIHRAAQYVRMSTDLQKYSTENQAAVIAAYAAIHGLTLVRTYRDDGESGLKIEKRAGLTALIRDVQSGEADFGHLLILDVSRWGRFQDVDESAHYEFLCRKAGIKVAYCAEQFDNDGSLLSSIVKNIKRVMAAEYSRELSGKVHAGALRLAGLGFKMGGSVPYGLQRLVVDEHSTPKGFLGRGERKFLASDRVRLCRGTPAQTKVVRWIYEQYLSGKSPRGIARELNRRGIVNSRGAPWCKNAIRDLLRNEAYIGTFIYNRTTEKLETKRARNPQSLWIRKEGIIEPTVERNVFLRVQKVMAARRLIKIPEEEMLLRLRKLLMKKGKLSSRIINECPGMPSVTSFSVHFGTLKNVYRLIGYTGNQHYWDKLAAYKQWVEFHLQNAARLRVALKRAGSFARLDRSAKCLRLNRAENVSFRVARWCKYGGRVVRWMMRNRVRRLEGWVIILRLDENNQSPLDYLLLPSASLLFNGPWFRVSEESRAAHNIERFDTFDELSRSLVKRLRKTTRATRYKSNKAVVDMSKPKRGCPRAT</sequence>
<dbReference type="AlphaFoldDB" id="A0A1G7NYR7"/>
<dbReference type="InterPro" id="IPR050639">
    <property type="entry name" value="SSR_resolvase"/>
</dbReference>
<dbReference type="InterPro" id="IPR006119">
    <property type="entry name" value="Resolv_N"/>
</dbReference>
<proteinExistence type="predicted"/>
<dbReference type="CDD" id="cd00338">
    <property type="entry name" value="Ser_Recombinase"/>
    <property type="match status" value="1"/>
</dbReference>
<reference evidence="2 3" key="1">
    <citation type="submission" date="2016-10" db="EMBL/GenBank/DDBJ databases">
        <authorList>
            <person name="de Groot N.N."/>
        </authorList>
    </citation>
    <scope>NUCLEOTIDE SEQUENCE [LARGE SCALE GENOMIC DNA]</scope>
    <source>
        <strain evidence="2 3">R5</strain>
    </source>
</reference>
<dbReference type="InterPro" id="IPR036162">
    <property type="entry name" value="Resolvase-like_N_sf"/>
</dbReference>
<dbReference type="Gene3D" id="3.40.50.1390">
    <property type="entry name" value="Resolvase, N-terminal catalytic domain"/>
    <property type="match status" value="1"/>
</dbReference>
<dbReference type="RefSeq" id="WP_092090250.1">
    <property type="nucleotide sequence ID" value="NZ_FMZW01000074.1"/>
</dbReference>
<feature type="domain" description="Recombinase" evidence="1">
    <location>
        <begin position="192"/>
        <end position="323"/>
    </location>
</feature>
<dbReference type="GO" id="GO:0000150">
    <property type="term" value="F:DNA strand exchange activity"/>
    <property type="evidence" value="ECO:0007669"/>
    <property type="project" value="InterPro"/>
</dbReference>
<dbReference type="SMART" id="SM00857">
    <property type="entry name" value="Resolvase"/>
    <property type="match status" value="1"/>
</dbReference>
<dbReference type="PANTHER" id="PTHR30461:SF23">
    <property type="entry name" value="DNA RECOMBINASE-RELATED"/>
    <property type="match status" value="1"/>
</dbReference>
<dbReference type="PROSITE" id="PS51737">
    <property type="entry name" value="RECOMBINASE_DNA_BIND"/>
    <property type="match status" value="1"/>
</dbReference>
<dbReference type="PANTHER" id="PTHR30461">
    <property type="entry name" value="DNA-INVERTASE FROM LAMBDOID PROPHAGE"/>
    <property type="match status" value="1"/>
</dbReference>
<dbReference type="Pfam" id="PF00239">
    <property type="entry name" value="Resolvase"/>
    <property type="match status" value="1"/>
</dbReference>
<dbReference type="Gene3D" id="3.90.1750.20">
    <property type="entry name" value="Putative Large Serine Recombinase, Chain B, Domain 2"/>
    <property type="match status" value="1"/>
</dbReference>
<name>A0A1G7NYR7_9BRAD</name>
<evidence type="ECO:0000313" key="3">
    <source>
        <dbReference type="Proteomes" id="UP000199245"/>
    </source>
</evidence>
<dbReference type="EMBL" id="FMZW01000074">
    <property type="protein sequence ID" value="SDF79192.1"/>
    <property type="molecule type" value="Genomic_DNA"/>
</dbReference>
<dbReference type="FunFam" id="3.40.50.1390:FF:000008">
    <property type="entry name" value="DNA recombinase"/>
    <property type="match status" value="1"/>
</dbReference>
<organism evidence="2 3">
    <name type="scientific">Bradyrhizobium brasilense</name>
    <dbReference type="NCBI Taxonomy" id="1419277"/>
    <lineage>
        <taxon>Bacteria</taxon>
        <taxon>Pseudomonadati</taxon>
        <taxon>Pseudomonadota</taxon>
        <taxon>Alphaproteobacteria</taxon>
        <taxon>Hyphomicrobiales</taxon>
        <taxon>Nitrobacteraceae</taxon>
        <taxon>Bradyrhizobium</taxon>
    </lineage>
</organism>
<dbReference type="InterPro" id="IPR038109">
    <property type="entry name" value="DNA_bind_recomb_sf"/>
</dbReference>
<dbReference type="Proteomes" id="UP000199245">
    <property type="component" value="Unassembled WGS sequence"/>
</dbReference>